<evidence type="ECO:0000313" key="6">
    <source>
        <dbReference type="EMBL" id="OYR88005.1"/>
    </source>
</evidence>
<evidence type="ECO:0000256" key="4">
    <source>
        <dbReference type="ARBA" id="ARBA00023251"/>
    </source>
</evidence>
<dbReference type="GO" id="GO:0006412">
    <property type="term" value="P:translation"/>
    <property type="evidence" value="ECO:0007669"/>
    <property type="project" value="UniProtKB-KW"/>
</dbReference>
<dbReference type="PROSITE" id="PS51722">
    <property type="entry name" value="G_TR_2"/>
    <property type="match status" value="1"/>
</dbReference>
<evidence type="ECO:0000259" key="5">
    <source>
        <dbReference type="PROSITE" id="PS51722"/>
    </source>
</evidence>
<name>A0A256LDG2_9LACO</name>
<dbReference type="Pfam" id="PF00679">
    <property type="entry name" value="EFG_C"/>
    <property type="match status" value="1"/>
</dbReference>
<dbReference type="InterPro" id="IPR000795">
    <property type="entry name" value="T_Tr_GTP-bd_dom"/>
</dbReference>
<dbReference type="PANTHER" id="PTHR43261">
    <property type="entry name" value="TRANSLATION ELONGATION FACTOR G-RELATED"/>
    <property type="match status" value="1"/>
</dbReference>
<dbReference type="SUPFAM" id="SSF50447">
    <property type="entry name" value="Translation proteins"/>
    <property type="match status" value="1"/>
</dbReference>
<dbReference type="InterPro" id="IPR014721">
    <property type="entry name" value="Ribsml_uS5_D2-typ_fold_subgr"/>
</dbReference>
<dbReference type="GO" id="GO:0005525">
    <property type="term" value="F:GTP binding"/>
    <property type="evidence" value="ECO:0007669"/>
    <property type="project" value="UniProtKB-KW"/>
</dbReference>
<dbReference type="GO" id="GO:0003924">
    <property type="term" value="F:GTPase activity"/>
    <property type="evidence" value="ECO:0007669"/>
    <property type="project" value="InterPro"/>
</dbReference>
<dbReference type="SUPFAM" id="SSF52540">
    <property type="entry name" value="P-loop containing nucleoside triphosphate hydrolases"/>
    <property type="match status" value="1"/>
</dbReference>
<dbReference type="PRINTS" id="PR01037">
    <property type="entry name" value="TCRTETOQM"/>
</dbReference>
<dbReference type="RefSeq" id="WP_094496403.1">
    <property type="nucleotide sequence ID" value="NZ_NGNV01000022.1"/>
</dbReference>
<dbReference type="Gene3D" id="3.30.70.870">
    <property type="entry name" value="Elongation Factor G (Translational Gtpase), domain 3"/>
    <property type="match status" value="1"/>
</dbReference>
<keyword evidence="9" id="KW-1185">Reference proteome</keyword>
<proteinExistence type="predicted"/>
<evidence type="ECO:0000313" key="7">
    <source>
        <dbReference type="EMBL" id="OYR91478.1"/>
    </source>
</evidence>
<sequence>MKKLTIGILAHVDAGKTTLSEAMLYKSGTLRKLGAVDKGTAYLDNDNLEKKRGITIFSHMARIQNENSELLLLDTPGHIDFAQEMEETLSVLDYAILVVSAGEGVTAYTQTLWNLLKNHKIPTFIFVNKIDTLKADKEKVLHNLSTLDDNCVEFENEDSDFYEKIAIADESILEEYLESGQIKDKEIKGLIFQRRIFPVYFGAALKLKGVAEFLQELDKWTKKIEYPEKFASRIFKISHDEKDERLTWLKVTGGELKAKTELMPDEKVNEIRLYNGTKYQVVPRAQAGEIVAVSGLRTTYPGQGLGFERDQTNFTMQPVLTYAVQTALDKTHATLTALRQLEDENPQLHVKWDKQAEEISIDVMGKIQLEILQQILYDRFNLEVEFTQGKILYQESIKSSVEGVGHFEPLRHYAEVHLLLKPSKLGSGLVFKNECSLEVLPKKWQDQVMESLANKEHLGVLIGSPLTDVEIILIGGRGSNVHTVGGDFREATYRAVRQGLMELKMQNQVSLLEPWYQFTLRINQEQVGRAINDIEKMGGKFEIGESSANIVTITGQAPVAQMQDYATEVRNYSHGRGQLECLFTGYQECKNSGEVIADANYDPVSDINNTPNSVFCSHGAGHTVVWDEIPDHAQYPYLKSKN</sequence>
<dbReference type="EMBL" id="NGNX01000022">
    <property type="protein sequence ID" value="OYR91478.1"/>
    <property type="molecule type" value="Genomic_DNA"/>
</dbReference>
<dbReference type="Gene3D" id="2.40.30.10">
    <property type="entry name" value="Translation factors"/>
    <property type="match status" value="1"/>
</dbReference>
<dbReference type="Gene3D" id="3.40.50.300">
    <property type="entry name" value="P-loop containing nucleotide triphosphate hydrolases"/>
    <property type="match status" value="1"/>
</dbReference>
<organism evidence="7 8">
    <name type="scientific">Lactobacillus taiwanensis</name>
    <dbReference type="NCBI Taxonomy" id="508451"/>
    <lineage>
        <taxon>Bacteria</taxon>
        <taxon>Bacillati</taxon>
        <taxon>Bacillota</taxon>
        <taxon>Bacilli</taxon>
        <taxon>Lactobacillales</taxon>
        <taxon>Lactobacillaceae</taxon>
        <taxon>Lactobacillus</taxon>
    </lineage>
</organism>
<dbReference type="InterPro" id="IPR020568">
    <property type="entry name" value="Ribosomal_Su5_D2-typ_SF"/>
</dbReference>
<dbReference type="AlphaFoldDB" id="A0A256LDG2"/>
<keyword evidence="4" id="KW-0046">Antibiotic resistance</keyword>
<dbReference type="NCBIfam" id="TIGR00231">
    <property type="entry name" value="small_GTP"/>
    <property type="match status" value="1"/>
</dbReference>
<reference evidence="6" key="2">
    <citation type="submission" date="2017-05" db="EMBL/GenBank/DDBJ databases">
        <authorList>
            <person name="Lin X.B."/>
            <person name="Stothard P."/>
            <person name="Tasseva G."/>
            <person name="Walter J."/>
        </authorList>
    </citation>
    <scope>NUCLEOTIDE SEQUENCE</scope>
    <source>
        <strain evidence="6">609u</strain>
    </source>
</reference>
<dbReference type="InterPro" id="IPR005517">
    <property type="entry name" value="Transl_elong_EFG/EF2_IV"/>
</dbReference>
<dbReference type="InterPro" id="IPR009000">
    <property type="entry name" value="Transl_B-barrel_sf"/>
</dbReference>
<dbReference type="InterPro" id="IPR027417">
    <property type="entry name" value="P-loop_NTPase"/>
</dbReference>
<keyword evidence="1" id="KW-0547">Nucleotide-binding</keyword>
<keyword evidence="2" id="KW-0648">Protein biosynthesis</keyword>
<dbReference type="InterPro" id="IPR035647">
    <property type="entry name" value="EFG_III/V"/>
</dbReference>
<reference evidence="8 9" key="3">
    <citation type="submission" date="2017-09" db="EMBL/GenBank/DDBJ databases">
        <title>Tripartite evolution among Lactobacillus johnsonii, Lactobacillus taiwanensis, Lactobacillus reuteri and their rodent host.</title>
        <authorList>
            <person name="Wang T."/>
            <person name="Knowles S."/>
            <person name="Cheng C."/>
        </authorList>
    </citation>
    <scope>NUCLEOTIDE SEQUENCE [LARGE SCALE GENOMIC DNA]</scope>
    <source>
        <strain evidence="7 8">609q</strain>
        <strain evidence="6 9">609u</strain>
    </source>
</reference>
<dbReference type="InterPro" id="IPR035650">
    <property type="entry name" value="Tet_C"/>
</dbReference>
<dbReference type="Gene3D" id="3.30.230.10">
    <property type="match status" value="1"/>
</dbReference>
<evidence type="ECO:0000256" key="2">
    <source>
        <dbReference type="ARBA" id="ARBA00022917"/>
    </source>
</evidence>
<dbReference type="PRINTS" id="PR00315">
    <property type="entry name" value="ELONGATNFCT"/>
</dbReference>
<dbReference type="CDD" id="cd03711">
    <property type="entry name" value="Tet_C"/>
    <property type="match status" value="1"/>
</dbReference>
<accession>A0A256LDG2</accession>
<protein>
    <submittedName>
        <fullName evidence="7">Tetracycline resistance protein TetP</fullName>
    </submittedName>
</protein>
<dbReference type="Pfam" id="PF03764">
    <property type="entry name" value="EFG_IV"/>
    <property type="match status" value="1"/>
</dbReference>
<dbReference type="PANTHER" id="PTHR43261:SF1">
    <property type="entry name" value="RIBOSOME-RELEASING FACTOR 2, MITOCHONDRIAL"/>
    <property type="match status" value="1"/>
</dbReference>
<dbReference type="SMART" id="SM00889">
    <property type="entry name" value="EFG_IV"/>
    <property type="match status" value="1"/>
</dbReference>
<dbReference type="InterPro" id="IPR000640">
    <property type="entry name" value="EFG_V-like"/>
</dbReference>
<dbReference type="InterPro" id="IPR041095">
    <property type="entry name" value="EFG_II"/>
</dbReference>
<keyword evidence="3" id="KW-0342">GTP-binding</keyword>
<gene>
    <name evidence="6" type="ORF">CBF53_05690</name>
    <name evidence="7" type="ORF">CBF70_06380</name>
</gene>
<dbReference type="SUPFAM" id="SSF54211">
    <property type="entry name" value="Ribosomal protein S5 domain 2-like"/>
    <property type="match status" value="1"/>
</dbReference>
<dbReference type="Proteomes" id="UP000215828">
    <property type="component" value="Unassembled WGS sequence"/>
</dbReference>
<dbReference type="SUPFAM" id="SSF54980">
    <property type="entry name" value="EF-G C-terminal domain-like"/>
    <property type="match status" value="2"/>
</dbReference>
<dbReference type="Pfam" id="PF14492">
    <property type="entry name" value="EFG_III"/>
    <property type="match status" value="1"/>
</dbReference>
<dbReference type="Pfam" id="PF00009">
    <property type="entry name" value="GTP_EFTU"/>
    <property type="match status" value="1"/>
</dbReference>
<dbReference type="Gene3D" id="3.30.70.240">
    <property type="match status" value="1"/>
</dbReference>
<dbReference type="SMART" id="SM00838">
    <property type="entry name" value="EFG_C"/>
    <property type="match status" value="1"/>
</dbReference>
<evidence type="ECO:0000256" key="3">
    <source>
        <dbReference type="ARBA" id="ARBA00023134"/>
    </source>
</evidence>
<reference evidence="7 8" key="1">
    <citation type="submission" date="2017-04" db="EMBL/GenBank/DDBJ databases">
        <authorList>
            <person name="Afonso C.L."/>
            <person name="Miller P.J."/>
            <person name="Scott M.A."/>
            <person name="Spackman E."/>
            <person name="Goraichik I."/>
            <person name="Dimitrov K.M."/>
            <person name="Suarez D.L."/>
            <person name="Swayne D.E."/>
        </authorList>
    </citation>
    <scope>NUCLEOTIDE SEQUENCE [LARGE SCALE GENOMIC DNA]</scope>
    <source>
        <strain evidence="7 8">609q</strain>
    </source>
</reference>
<dbReference type="Proteomes" id="UP000216316">
    <property type="component" value="Unassembled WGS sequence"/>
</dbReference>
<evidence type="ECO:0000313" key="9">
    <source>
        <dbReference type="Proteomes" id="UP000216316"/>
    </source>
</evidence>
<dbReference type="EMBL" id="NGNV01000022">
    <property type="protein sequence ID" value="OYR88005.1"/>
    <property type="molecule type" value="Genomic_DNA"/>
</dbReference>
<evidence type="ECO:0000313" key="8">
    <source>
        <dbReference type="Proteomes" id="UP000215828"/>
    </source>
</evidence>
<evidence type="ECO:0000256" key="1">
    <source>
        <dbReference type="ARBA" id="ARBA00022741"/>
    </source>
</evidence>
<dbReference type="GO" id="GO:0032790">
    <property type="term" value="P:ribosome disassembly"/>
    <property type="evidence" value="ECO:0007669"/>
    <property type="project" value="TreeGrafter"/>
</dbReference>
<comment type="caution">
    <text evidence="7">The sequence shown here is derived from an EMBL/GenBank/DDBJ whole genome shotgun (WGS) entry which is preliminary data.</text>
</comment>
<feature type="domain" description="Tr-type G" evidence="5">
    <location>
        <begin position="1"/>
        <end position="228"/>
    </location>
</feature>
<dbReference type="GO" id="GO:0046677">
    <property type="term" value="P:response to antibiotic"/>
    <property type="evidence" value="ECO:0007669"/>
    <property type="project" value="UniProtKB-KW"/>
</dbReference>
<dbReference type="InterPro" id="IPR005225">
    <property type="entry name" value="Small_GTP-bd"/>
</dbReference>